<accession>A0A934VGW1</accession>
<evidence type="ECO:0000313" key="1">
    <source>
        <dbReference type="EMBL" id="MBK1833298.1"/>
    </source>
</evidence>
<dbReference type="AlphaFoldDB" id="A0A934VGW1"/>
<evidence type="ECO:0000313" key="2">
    <source>
        <dbReference type="Proteomes" id="UP000604083"/>
    </source>
</evidence>
<protein>
    <submittedName>
        <fullName evidence="1">Uncharacterized protein</fullName>
    </submittedName>
</protein>
<gene>
    <name evidence="1" type="ORF">JIN78_04425</name>
</gene>
<organism evidence="1 2">
    <name type="scientific">Roseibacillus ishigakijimensis</name>
    <dbReference type="NCBI Taxonomy" id="454146"/>
    <lineage>
        <taxon>Bacteria</taxon>
        <taxon>Pseudomonadati</taxon>
        <taxon>Verrucomicrobiota</taxon>
        <taxon>Verrucomicrobiia</taxon>
        <taxon>Verrucomicrobiales</taxon>
        <taxon>Verrucomicrobiaceae</taxon>
        <taxon>Roseibacillus</taxon>
    </lineage>
</organism>
<dbReference type="Proteomes" id="UP000604083">
    <property type="component" value="Unassembled WGS sequence"/>
</dbReference>
<name>A0A934VGW1_9BACT</name>
<reference evidence="1" key="1">
    <citation type="submission" date="2021-01" db="EMBL/GenBank/DDBJ databases">
        <title>Modified the classification status of verrucomicrobia.</title>
        <authorList>
            <person name="Feng X."/>
        </authorList>
    </citation>
    <scope>NUCLEOTIDE SEQUENCE</scope>
    <source>
        <strain evidence="1">KCTC 12986</strain>
    </source>
</reference>
<comment type="caution">
    <text evidence="1">The sequence shown here is derived from an EMBL/GenBank/DDBJ whole genome shotgun (WGS) entry which is preliminary data.</text>
</comment>
<dbReference type="EMBL" id="JAENIO010000007">
    <property type="protein sequence ID" value="MBK1833298.1"/>
    <property type="molecule type" value="Genomic_DNA"/>
</dbReference>
<keyword evidence="2" id="KW-1185">Reference proteome</keyword>
<sequence>MTPPPLPKPIRHRIFYGRSQGGLRLIGGKVVTERIQDAHRQAEEWLNEHPSLELVSISSAFGNQSDISAAFVTVWYRGG</sequence>
<proteinExistence type="predicted"/>